<protein>
    <submittedName>
        <fullName evidence="1">Uncharacterized protein</fullName>
    </submittedName>
</protein>
<dbReference type="HOGENOM" id="CLU_1698396_0_0_1"/>
<sequence>MPRRRRRAAPGGQVPPELRLAYGARALTLGRAIFSLLPSPRHRESPCPTCRGRVASGCLACRRWEHLLRDGDPVAYRRLITRAVCAVAADDLSAPPPPRYTPGNSGHSQARLVREMMKSIVADQSHGTKNVLCNGLHEVKIVLKYRRKCLPHPIM</sequence>
<organism evidence="1 2">
    <name type="scientific">Oryza sativa subsp. indica</name>
    <name type="common">Rice</name>
    <dbReference type="NCBI Taxonomy" id="39946"/>
    <lineage>
        <taxon>Eukaryota</taxon>
        <taxon>Viridiplantae</taxon>
        <taxon>Streptophyta</taxon>
        <taxon>Embryophyta</taxon>
        <taxon>Tracheophyta</taxon>
        <taxon>Spermatophyta</taxon>
        <taxon>Magnoliopsida</taxon>
        <taxon>Liliopsida</taxon>
        <taxon>Poales</taxon>
        <taxon>Poaceae</taxon>
        <taxon>BOP clade</taxon>
        <taxon>Oryzoideae</taxon>
        <taxon>Oryzeae</taxon>
        <taxon>Oryzinae</taxon>
        <taxon>Oryza</taxon>
        <taxon>Oryza sativa</taxon>
    </lineage>
</organism>
<dbReference type="AlphaFoldDB" id="B8BP81"/>
<keyword evidence="2" id="KW-1185">Reference proteome</keyword>
<evidence type="ECO:0000313" key="1">
    <source>
        <dbReference type="EMBL" id="EEC69129.1"/>
    </source>
</evidence>
<name>B8BP81_ORYSI</name>
<dbReference type="EMBL" id="CM000137">
    <property type="protein sequence ID" value="EEC69129.1"/>
    <property type="molecule type" value="Genomic_DNA"/>
</dbReference>
<gene>
    <name evidence="1" type="ORF">OsI_38051</name>
</gene>
<reference evidence="1 2" key="1">
    <citation type="journal article" date="2005" name="PLoS Biol.">
        <title>The genomes of Oryza sativa: a history of duplications.</title>
        <authorList>
            <person name="Yu J."/>
            <person name="Wang J."/>
            <person name="Lin W."/>
            <person name="Li S."/>
            <person name="Li H."/>
            <person name="Zhou J."/>
            <person name="Ni P."/>
            <person name="Dong W."/>
            <person name="Hu S."/>
            <person name="Zeng C."/>
            <person name="Zhang J."/>
            <person name="Zhang Y."/>
            <person name="Li R."/>
            <person name="Xu Z."/>
            <person name="Li S."/>
            <person name="Li X."/>
            <person name="Zheng H."/>
            <person name="Cong L."/>
            <person name="Lin L."/>
            <person name="Yin J."/>
            <person name="Geng J."/>
            <person name="Li G."/>
            <person name="Shi J."/>
            <person name="Liu J."/>
            <person name="Lv H."/>
            <person name="Li J."/>
            <person name="Wang J."/>
            <person name="Deng Y."/>
            <person name="Ran L."/>
            <person name="Shi X."/>
            <person name="Wang X."/>
            <person name="Wu Q."/>
            <person name="Li C."/>
            <person name="Ren X."/>
            <person name="Wang J."/>
            <person name="Wang X."/>
            <person name="Li D."/>
            <person name="Liu D."/>
            <person name="Zhang X."/>
            <person name="Ji Z."/>
            <person name="Zhao W."/>
            <person name="Sun Y."/>
            <person name="Zhang Z."/>
            <person name="Bao J."/>
            <person name="Han Y."/>
            <person name="Dong L."/>
            <person name="Ji J."/>
            <person name="Chen P."/>
            <person name="Wu S."/>
            <person name="Liu J."/>
            <person name="Xiao Y."/>
            <person name="Bu D."/>
            <person name="Tan J."/>
            <person name="Yang L."/>
            <person name="Ye C."/>
            <person name="Zhang J."/>
            <person name="Xu J."/>
            <person name="Zhou Y."/>
            <person name="Yu Y."/>
            <person name="Zhang B."/>
            <person name="Zhuang S."/>
            <person name="Wei H."/>
            <person name="Liu B."/>
            <person name="Lei M."/>
            <person name="Yu H."/>
            <person name="Li Y."/>
            <person name="Xu H."/>
            <person name="Wei S."/>
            <person name="He X."/>
            <person name="Fang L."/>
            <person name="Zhang Z."/>
            <person name="Zhang Y."/>
            <person name="Huang X."/>
            <person name="Su Z."/>
            <person name="Tong W."/>
            <person name="Li J."/>
            <person name="Tong Z."/>
            <person name="Li S."/>
            <person name="Ye J."/>
            <person name="Wang L."/>
            <person name="Fang L."/>
            <person name="Lei T."/>
            <person name="Chen C."/>
            <person name="Chen H."/>
            <person name="Xu Z."/>
            <person name="Li H."/>
            <person name="Huang H."/>
            <person name="Zhang F."/>
            <person name="Xu H."/>
            <person name="Li N."/>
            <person name="Zhao C."/>
            <person name="Li S."/>
            <person name="Dong L."/>
            <person name="Huang Y."/>
            <person name="Li L."/>
            <person name="Xi Y."/>
            <person name="Qi Q."/>
            <person name="Li W."/>
            <person name="Zhang B."/>
            <person name="Hu W."/>
            <person name="Zhang Y."/>
            <person name="Tian X."/>
            <person name="Jiao Y."/>
            <person name="Liang X."/>
            <person name="Jin J."/>
            <person name="Gao L."/>
            <person name="Zheng W."/>
            <person name="Hao B."/>
            <person name="Liu S."/>
            <person name="Wang W."/>
            <person name="Yuan L."/>
            <person name="Cao M."/>
            <person name="McDermott J."/>
            <person name="Samudrala R."/>
            <person name="Wang J."/>
            <person name="Wong G.K."/>
            <person name="Yang H."/>
        </authorList>
    </citation>
    <scope>NUCLEOTIDE SEQUENCE [LARGE SCALE GENOMIC DNA]</scope>
    <source>
        <strain evidence="2">cv. 93-11</strain>
    </source>
</reference>
<dbReference type="STRING" id="39946.B8BP81"/>
<accession>B8BP81</accession>
<evidence type="ECO:0000313" key="2">
    <source>
        <dbReference type="Proteomes" id="UP000007015"/>
    </source>
</evidence>
<dbReference type="Proteomes" id="UP000007015">
    <property type="component" value="Chromosome 12"/>
</dbReference>
<proteinExistence type="predicted"/>
<dbReference type="Gramene" id="BGIOSGA036339-TA">
    <property type="protein sequence ID" value="BGIOSGA036339-PA"/>
    <property type="gene ID" value="BGIOSGA036339"/>
</dbReference>